<reference evidence="1" key="1">
    <citation type="submission" date="2019-08" db="EMBL/GenBank/DDBJ databases">
        <authorList>
            <person name="Kucharzyk K."/>
            <person name="Murdoch R.W."/>
            <person name="Higgins S."/>
            <person name="Loffler F."/>
        </authorList>
    </citation>
    <scope>NUCLEOTIDE SEQUENCE</scope>
</reference>
<sequence length="157" mass="17897">MIGLPTETAEDVVGIADLAQRVVNLYYSNPDKPKGKGVNVNISVASFVPKPFTPFQWEAQDTLDMLTQKQNLIKNAITTKKINIGWHEAHISFLEGVLARGDRKLSKVIECAWRKGCKFDGWDDQFKFNLWMEAFEECGISPAFYANRQRDFEEILP</sequence>
<name>A0A645B4D3_9ZZZZ</name>
<organism evidence="1">
    <name type="scientific">bioreactor metagenome</name>
    <dbReference type="NCBI Taxonomy" id="1076179"/>
    <lineage>
        <taxon>unclassified sequences</taxon>
        <taxon>metagenomes</taxon>
        <taxon>ecological metagenomes</taxon>
    </lineage>
</organism>
<dbReference type="AlphaFoldDB" id="A0A645B4D3"/>
<accession>A0A645B4D3</accession>
<dbReference type="InterPro" id="IPR058240">
    <property type="entry name" value="rSAM_sf"/>
</dbReference>
<gene>
    <name evidence="1" type="ORF">SDC9_106772</name>
</gene>
<proteinExistence type="predicted"/>
<dbReference type="SUPFAM" id="SSF102114">
    <property type="entry name" value="Radical SAM enzymes"/>
    <property type="match status" value="1"/>
</dbReference>
<protein>
    <submittedName>
        <fullName evidence="1">Uncharacterized protein</fullName>
    </submittedName>
</protein>
<comment type="caution">
    <text evidence="1">The sequence shown here is derived from an EMBL/GenBank/DDBJ whole genome shotgun (WGS) entry which is preliminary data.</text>
</comment>
<dbReference type="PANTHER" id="PTHR42731">
    <property type="entry name" value="SLL1084 PROTEIN"/>
    <property type="match status" value="1"/>
</dbReference>
<evidence type="ECO:0000313" key="1">
    <source>
        <dbReference type="EMBL" id="MPM59926.1"/>
    </source>
</evidence>
<dbReference type="EMBL" id="VSSQ01017527">
    <property type="protein sequence ID" value="MPM59926.1"/>
    <property type="molecule type" value="Genomic_DNA"/>
</dbReference>
<dbReference type="PANTHER" id="PTHR42731:SF1">
    <property type="entry name" value="RADICAL SAM DOMAIN PROTEIN"/>
    <property type="match status" value="1"/>
</dbReference>